<gene>
    <name evidence="3" type="ORF">TCM_006696</name>
</gene>
<reference evidence="3 4" key="1">
    <citation type="journal article" date="2013" name="Genome Biol.">
        <title>The genome sequence of the most widely cultivated cacao type and its use to identify candidate genes regulating pod color.</title>
        <authorList>
            <person name="Motamayor J.C."/>
            <person name="Mockaitis K."/>
            <person name="Schmutz J."/>
            <person name="Haiminen N."/>
            <person name="Iii D.L."/>
            <person name="Cornejo O."/>
            <person name="Findley S.D."/>
            <person name="Zheng P."/>
            <person name="Utro F."/>
            <person name="Royaert S."/>
            <person name="Saski C."/>
            <person name="Jenkins J."/>
            <person name="Podicheti R."/>
            <person name="Zhao M."/>
            <person name="Scheffler B.E."/>
            <person name="Stack J.C."/>
            <person name="Feltus F.A."/>
            <person name="Mustiga G.M."/>
            <person name="Amores F."/>
            <person name="Phillips W."/>
            <person name="Marelli J.P."/>
            <person name="May G.D."/>
            <person name="Shapiro H."/>
            <person name="Ma J."/>
            <person name="Bustamante C.D."/>
            <person name="Schnell R.J."/>
            <person name="Main D."/>
            <person name="Gilbert D."/>
            <person name="Parida L."/>
            <person name="Kuhn D.N."/>
        </authorList>
    </citation>
    <scope>NUCLEOTIDE SEQUENCE [LARGE SCALE GENOMIC DNA]</scope>
    <source>
        <strain evidence="4">cv. Matina 1-6</strain>
    </source>
</reference>
<dbReference type="PANTHER" id="PTHR46288:SF27">
    <property type="entry name" value="CYSTEINE_HISTIDINE-RICH C1 DOMAIN FAMILY PROTEIN"/>
    <property type="match status" value="1"/>
</dbReference>
<dbReference type="PANTHER" id="PTHR46288">
    <property type="entry name" value="PHORBOL-ESTER/DAG-TYPE DOMAIN-CONTAINING PROTEIN"/>
    <property type="match status" value="1"/>
</dbReference>
<dbReference type="eggNOG" id="ENOG502S2HY">
    <property type="taxonomic scope" value="Eukaryota"/>
</dbReference>
<evidence type="ECO:0000259" key="2">
    <source>
        <dbReference type="Pfam" id="PF03107"/>
    </source>
</evidence>
<keyword evidence="4" id="KW-1185">Reference proteome</keyword>
<dbReference type="Gramene" id="EOX97763">
    <property type="protein sequence ID" value="EOX97763"/>
    <property type="gene ID" value="TCM_006696"/>
</dbReference>
<feature type="domain" description="DC1" evidence="2">
    <location>
        <begin position="75"/>
        <end position="117"/>
    </location>
</feature>
<dbReference type="InParanoid" id="A0A061E690"/>
<organism evidence="3 4">
    <name type="scientific">Theobroma cacao</name>
    <name type="common">Cacao</name>
    <name type="synonym">Cocoa</name>
    <dbReference type="NCBI Taxonomy" id="3641"/>
    <lineage>
        <taxon>Eukaryota</taxon>
        <taxon>Viridiplantae</taxon>
        <taxon>Streptophyta</taxon>
        <taxon>Embryophyta</taxon>
        <taxon>Tracheophyta</taxon>
        <taxon>Spermatophyta</taxon>
        <taxon>Magnoliopsida</taxon>
        <taxon>eudicotyledons</taxon>
        <taxon>Gunneridae</taxon>
        <taxon>Pentapetalae</taxon>
        <taxon>rosids</taxon>
        <taxon>malvids</taxon>
        <taxon>Malvales</taxon>
        <taxon>Malvaceae</taxon>
        <taxon>Byttnerioideae</taxon>
        <taxon>Theobroma</taxon>
    </lineage>
</organism>
<dbReference type="Pfam" id="PF03107">
    <property type="entry name" value="C1_2"/>
    <property type="match status" value="2"/>
</dbReference>
<evidence type="ECO:0000313" key="3">
    <source>
        <dbReference type="EMBL" id="EOX97763.1"/>
    </source>
</evidence>
<dbReference type="AlphaFoldDB" id="A0A061E690"/>
<dbReference type="InterPro" id="IPR004146">
    <property type="entry name" value="DC1"/>
</dbReference>
<feature type="domain" description="DC1" evidence="2">
    <location>
        <begin position="20"/>
        <end position="63"/>
    </location>
</feature>
<dbReference type="Proteomes" id="UP000026915">
    <property type="component" value="Chromosome 2"/>
</dbReference>
<evidence type="ECO:0000313" key="4">
    <source>
        <dbReference type="Proteomes" id="UP000026915"/>
    </source>
</evidence>
<keyword evidence="1" id="KW-0677">Repeat</keyword>
<dbReference type="EMBL" id="CM001880">
    <property type="protein sequence ID" value="EOX97763.1"/>
    <property type="molecule type" value="Genomic_DNA"/>
</dbReference>
<proteinExistence type="predicted"/>
<evidence type="ECO:0000256" key="1">
    <source>
        <dbReference type="ARBA" id="ARBA00022737"/>
    </source>
</evidence>
<dbReference type="InterPro" id="IPR046349">
    <property type="entry name" value="C1-like_sf"/>
</dbReference>
<dbReference type="SUPFAM" id="SSF57889">
    <property type="entry name" value="Cysteine-rich domain"/>
    <property type="match status" value="2"/>
</dbReference>
<name>A0A061E690_THECC</name>
<dbReference type="HOGENOM" id="CLU_1520478_0_0_1"/>
<sequence>MAMAECPKFSSLRSCVNHLSHNHPLRPIEVKAEEELICSGCGLELSGSAYKCSKSNCQFLLHKSRFILEPVLEHKSHPDHPLTLLFPSPQIYRNEWFICNACCDLGTSFDYHCSSCSMLTTNTLLLSSIPPPATRKSRPSSAMRITKLFARNAGSITVGSAIMVPTSVVQSTNAEKF</sequence>
<protein>
    <submittedName>
        <fullName evidence="3">Binding protein, putative</fullName>
    </submittedName>
</protein>
<accession>A0A061E690</accession>